<organism evidence="2 3">
    <name type="scientific">Rotaria magnacalcarata</name>
    <dbReference type="NCBI Taxonomy" id="392030"/>
    <lineage>
        <taxon>Eukaryota</taxon>
        <taxon>Metazoa</taxon>
        <taxon>Spiralia</taxon>
        <taxon>Gnathifera</taxon>
        <taxon>Rotifera</taxon>
        <taxon>Eurotatoria</taxon>
        <taxon>Bdelloidea</taxon>
        <taxon>Philodinida</taxon>
        <taxon>Philodinidae</taxon>
        <taxon>Rotaria</taxon>
    </lineage>
</organism>
<reference evidence="2" key="1">
    <citation type="submission" date="2021-02" db="EMBL/GenBank/DDBJ databases">
        <authorList>
            <person name="Nowell W R."/>
        </authorList>
    </citation>
    <scope>NUCLEOTIDE SEQUENCE</scope>
</reference>
<accession>A0A8S3FIQ8</accession>
<dbReference type="EMBL" id="CAJOBH010245880">
    <property type="protein sequence ID" value="CAF5124674.1"/>
    <property type="molecule type" value="Genomic_DNA"/>
</dbReference>
<sequence length="118" mass="13510">MIRRSTQINDKLKRAREHQKQRESLSMALPGFDSAMHTASKILNLTQDDLDEIMSIADESFQTNAKDEGTDKNEKIRQKVSKLLITQEECASKLLKVFSKKLDEIQATDRELAMIRSS</sequence>
<dbReference type="Proteomes" id="UP000681967">
    <property type="component" value="Unassembled WGS sequence"/>
</dbReference>
<comment type="caution">
    <text evidence="2">The sequence shown here is derived from an EMBL/GenBank/DDBJ whole genome shotgun (WGS) entry which is preliminary data.</text>
</comment>
<dbReference type="AlphaFoldDB" id="A0A8S3FIQ8"/>
<protein>
    <submittedName>
        <fullName evidence="2">Uncharacterized protein</fullName>
    </submittedName>
</protein>
<name>A0A8S3FIQ8_9BILA</name>
<evidence type="ECO:0000256" key="1">
    <source>
        <dbReference type="SAM" id="MobiDB-lite"/>
    </source>
</evidence>
<gene>
    <name evidence="2" type="ORF">BYL167_LOCUS67582</name>
</gene>
<evidence type="ECO:0000313" key="3">
    <source>
        <dbReference type="Proteomes" id="UP000681967"/>
    </source>
</evidence>
<proteinExistence type="predicted"/>
<evidence type="ECO:0000313" key="2">
    <source>
        <dbReference type="EMBL" id="CAF5124674.1"/>
    </source>
</evidence>
<feature type="region of interest" description="Disordered" evidence="1">
    <location>
        <begin position="1"/>
        <end position="23"/>
    </location>
</feature>